<proteinExistence type="predicted"/>
<protein>
    <submittedName>
        <fullName evidence="2">GIY-YIG nuclease family protein</fullName>
    </submittedName>
</protein>
<dbReference type="InterPro" id="IPR018306">
    <property type="entry name" value="Phage_T5_Orf172_DNA-bd"/>
</dbReference>
<accession>A0ABW2HDY9</accession>
<feature type="domain" description="Bacteriophage T5 Orf172 DNA-binding" evidence="1">
    <location>
        <begin position="49"/>
        <end position="116"/>
    </location>
</feature>
<evidence type="ECO:0000259" key="1">
    <source>
        <dbReference type="SMART" id="SM00974"/>
    </source>
</evidence>
<dbReference type="EMBL" id="JBHTBE010000002">
    <property type="protein sequence ID" value="MFC7269291.1"/>
    <property type="molecule type" value="Genomic_DNA"/>
</dbReference>
<evidence type="ECO:0000313" key="2">
    <source>
        <dbReference type="EMBL" id="MFC7269291.1"/>
    </source>
</evidence>
<dbReference type="RefSeq" id="WP_262874213.1">
    <property type="nucleotide sequence ID" value="NZ_JAOPFX010000002.1"/>
</dbReference>
<keyword evidence="3" id="KW-1185">Reference proteome</keyword>
<dbReference type="SMART" id="SM00974">
    <property type="entry name" value="T5orf172"/>
    <property type="match status" value="1"/>
</dbReference>
<organism evidence="2 3">
    <name type="scientific">Microbacterium fluvii</name>
    <dbReference type="NCBI Taxonomy" id="415215"/>
    <lineage>
        <taxon>Bacteria</taxon>
        <taxon>Bacillati</taxon>
        <taxon>Actinomycetota</taxon>
        <taxon>Actinomycetes</taxon>
        <taxon>Micrococcales</taxon>
        <taxon>Microbacteriaceae</taxon>
        <taxon>Microbacterium</taxon>
    </lineage>
</organism>
<dbReference type="Proteomes" id="UP001596507">
    <property type="component" value="Unassembled WGS sequence"/>
</dbReference>
<reference evidence="3" key="1">
    <citation type="journal article" date="2019" name="Int. J. Syst. Evol. Microbiol.">
        <title>The Global Catalogue of Microorganisms (GCM) 10K type strain sequencing project: providing services to taxonomists for standard genome sequencing and annotation.</title>
        <authorList>
            <consortium name="The Broad Institute Genomics Platform"/>
            <consortium name="The Broad Institute Genome Sequencing Center for Infectious Disease"/>
            <person name="Wu L."/>
            <person name="Ma J."/>
        </authorList>
    </citation>
    <scope>NUCLEOTIDE SEQUENCE [LARGE SCALE GENOMIC DNA]</scope>
    <source>
        <strain evidence="3">CGMCC 1.15772</strain>
    </source>
</reference>
<name>A0ABW2HDY9_9MICO</name>
<gene>
    <name evidence="2" type="ORF">ACFQRL_09995</name>
</gene>
<comment type="caution">
    <text evidence="2">The sequence shown here is derived from an EMBL/GenBank/DDBJ whole genome shotgun (WGS) entry which is preliminary data.</text>
</comment>
<sequence>MACVLCGLAAPESDAGAPGIRTCPVCGWRLGDSPDPDLPRPRVDVVYYLRWDARIKIGTSSQPQRRLAAIWHHELLAFELGDRTLERARHAQFAHLREGGEWFRADAELRAHAEAAAAGTPPWHSYARWVADALRHNLS</sequence>
<evidence type="ECO:0000313" key="3">
    <source>
        <dbReference type="Proteomes" id="UP001596507"/>
    </source>
</evidence>